<evidence type="ECO:0000313" key="1">
    <source>
        <dbReference type="EMBL" id="JAH03557.1"/>
    </source>
</evidence>
<protein>
    <submittedName>
        <fullName evidence="1">Uncharacterized protein</fullName>
    </submittedName>
</protein>
<dbReference type="AlphaFoldDB" id="A0A0E9PGZ8"/>
<accession>A0A0E9PGZ8</accession>
<reference evidence="1" key="2">
    <citation type="journal article" date="2015" name="Fish Shellfish Immunol.">
        <title>Early steps in the European eel (Anguilla anguilla)-Vibrio vulnificus interaction in the gills: Role of the RtxA13 toxin.</title>
        <authorList>
            <person name="Callol A."/>
            <person name="Pajuelo D."/>
            <person name="Ebbesson L."/>
            <person name="Teles M."/>
            <person name="MacKenzie S."/>
            <person name="Amaro C."/>
        </authorList>
    </citation>
    <scope>NUCLEOTIDE SEQUENCE</scope>
</reference>
<organism evidence="1">
    <name type="scientific">Anguilla anguilla</name>
    <name type="common">European freshwater eel</name>
    <name type="synonym">Muraena anguilla</name>
    <dbReference type="NCBI Taxonomy" id="7936"/>
    <lineage>
        <taxon>Eukaryota</taxon>
        <taxon>Metazoa</taxon>
        <taxon>Chordata</taxon>
        <taxon>Craniata</taxon>
        <taxon>Vertebrata</taxon>
        <taxon>Euteleostomi</taxon>
        <taxon>Actinopterygii</taxon>
        <taxon>Neopterygii</taxon>
        <taxon>Teleostei</taxon>
        <taxon>Anguilliformes</taxon>
        <taxon>Anguillidae</taxon>
        <taxon>Anguilla</taxon>
    </lineage>
</organism>
<name>A0A0E9PGZ8_ANGAN</name>
<proteinExistence type="predicted"/>
<reference evidence="1" key="1">
    <citation type="submission" date="2014-11" db="EMBL/GenBank/DDBJ databases">
        <authorList>
            <person name="Amaro Gonzalez C."/>
        </authorList>
    </citation>
    <scope>NUCLEOTIDE SEQUENCE</scope>
</reference>
<dbReference type="EMBL" id="GBXM01105020">
    <property type="protein sequence ID" value="JAH03557.1"/>
    <property type="molecule type" value="Transcribed_RNA"/>
</dbReference>
<sequence>MVCNLNIAIKTKMHKYFSLDHRFAFDLHCVQEDIAFYPSHVLCETENATTKKSEMTKCLVCELLVCVLGYSCETIKA</sequence>